<dbReference type="NCBIfam" id="TIGR03423">
    <property type="entry name" value="pbp2_mrdA"/>
    <property type="match status" value="1"/>
</dbReference>
<keyword evidence="6" id="KW-0645">Protease</keyword>
<name>A0A7C3ZLF9_9CYAN</name>
<evidence type="ECO:0000256" key="13">
    <source>
        <dbReference type="ARBA" id="ARBA00023316"/>
    </source>
</evidence>
<evidence type="ECO:0000259" key="16">
    <source>
        <dbReference type="Pfam" id="PF03717"/>
    </source>
</evidence>
<dbReference type="Pfam" id="PF00905">
    <property type="entry name" value="Transpeptidase"/>
    <property type="match status" value="1"/>
</dbReference>
<evidence type="ECO:0000256" key="7">
    <source>
        <dbReference type="ARBA" id="ARBA00022692"/>
    </source>
</evidence>
<evidence type="ECO:0000256" key="4">
    <source>
        <dbReference type="ARBA" id="ARBA00022475"/>
    </source>
</evidence>
<comment type="similarity">
    <text evidence="3">Belongs to the transpeptidase family.</text>
</comment>
<dbReference type="InterPro" id="IPR005311">
    <property type="entry name" value="PBP_dimer"/>
</dbReference>
<evidence type="ECO:0000256" key="9">
    <source>
        <dbReference type="ARBA" id="ARBA00022960"/>
    </source>
</evidence>
<accession>A0A7C3ZLF9</accession>
<gene>
    <name evidence="17" type="primary">mrdA</name>
    <name evidence="17" type="ORF">ENR15_08450</name>
</gene>
<dbReference type="InterPro" id="IPR017790">
    <property type="entry name" value="Penicillin-binding_protein_2"/>
</dbReference>
<dbReference type="Pfam" id="PF03717">
    <property type="entry name" value="PBP_dimer"/>
    <property type="match status" value="1"/>
</dbReference>
<sequence>MDALKVGREYSFLSGASVAKQAGFERTKKSIVLMVLITVAMSTYIGRLAQLQLVEGSHYRERADDNRTRLVPIPSDRGAILDRKGKILAGSKLSRSVFLWPREQTPEGWQLMAHKLAPILKLTPEEILGKLEQSGYDSKMSVRIAQNINIEAFVRLSERASEFRGLEIRGESTRYYPQGNLGGHLLGYIGEASEAELKANPDYPMGIIVGKMGVEKMADRIINGKWGSRLVEVNSHGDEVRDLDKTDAKSGEDVLLTVDLDLQKTAEKALANRRGAVVVLDVKTGGVLAIASGPTFDPNLFTRKIKKSDWEQLQSPDNPLLNRALQGYPPGSTFKIITSAAAMGSGKYSPYSILGTSSSITVGGISFYEHSGGYGAIGFRDALAYSSNTFFYQVGLDIGPQEIAKWANKLGIGKTTDLDLLGLEGGTNGSVPTPEEKQQIYGEPWYVGDSVTTAIGQGLVLVTPLEMAVMTASIANGGYRVKPHLLASQTNTPATKPEPTGMAPETVATIKDGLVAVVQKGTARTLNDGSIPLVAGKTGTSEVFGQTSHSLFVSYGPANNPQIAIAAIVENGGYGSVSAAPIAHEIYKTYFGQQKTAKPKP</sequence>
<evidence type="ECO:0000256" key="3">
    <source>
        <dbReference type="ARBA" id="ARBA00007171"/>
    </source>
</evidence>
<dbReference type="GO" id="GO:0008658">
    <property type="term" value="F:penicillin binding"/>
    <property type="evidence" value="ECO:0007669"/>
    <property type="project" value="InterPro"/>
</dbReference>
<dbReference type="GO" id="GO:0009252">
    <property type="term" value="P:peptidoglycan biosynthetic process"/>
    <property type="evidence" value="ECO:0007669"/>
    <property type="project" value="UniProtKB-KW"/>
</dbReference>
<protein>
    <submittedName>
        <fullName evidence="17">Penicillin-binding protein 2</fullName>
    </submittedName>
</protein>
<reference evidence="17" key="1">
    <citation type="journal article" date="2020" name="mSystems">
        <title>Genome- and Community-Level Interaction Insights into Carbon Utilization and Element Cycling Functions of Hydrothermarchaeota in Hydrothermal Sediment.</title>
        <authorList>
            <person name="Zhou Z."/>
            <person name="Liu Y."/>
            <person name="Xu W."/>
            <person name="Pan J."/>
            <person name="Luo Z.H."/>
            <person name="Li M."/>
        </authorList>
    </citation>
    <scope>NUCLEOTIDE SEQUENCE [LARGE SCALE GENOMIC DNA]</scope>
    <source>
        <strain evidence="17">SpSt-374</strain>
    </source>
</reference>
<keyword evidence="5" id="KW-0997">Cell inner membrane</keyword>
<evidence type="ECO:0000256" key="5">
    <source>
        <dbReference type="ARBA" id="ARBA00022519"/>
    </source>
</evidence>
<dbReference type="PANTHER" id="PTHR30627">
    <property type="entry name" value="PEPTIDOGLYCAN D,D-TRANSPEPTIDASE"/>
    <property type="match status" value="1"/>
</dbReference>
<keyword evidence="13" id="KW-0961">Cell wall biogenesis/degradation</keyword>
<evidence type="ECO:0000313" key="17">
    <source>
        <dbReference type="EMBL" id="HGG00664.1"/>
    </source>
</evidence>
<dbReference type="GO" id="GO:0009002">
    <property type="term" value="F:serine-type D-Ala-D-Ala carboxypeptidase activity"/>
    <property type="evidence" value="ECO:0007669"/>
    <property type="project" value="InterPro"/>
</dbReference>
<dbReference type="SUPFAM" id="SSF56519">
    <property type="entry name" value="Penicillin binding protein dimerisation domain"/>
    <property type="match status" value="1"/>
</dbReference>
<keyword evidence="7 14" id="KW-0812">Transmembrane</keyword>
<dbReference type="InterPro" id="IPR012338">
    <property type="entry name" value="Beta-lactam/transpept-like"/>
</dbReference>
<evidence type="ECO:0000256" key="8">
    <source>
        <dbReference type="ARBA" id="ARBA00022801"/>
    </source>
</evidence>
<keyword evidence="4" id="KW-1003">Cell membrane</keyword>
<dbReference type="GO" id="GO:0071555">
    <property type="term" value="P:cell wall organization"/>
    <property type="evidence" value="ECO:0007669"/>
    <property type="project" value="UniProtKB-KW"/>
</dbReference>
<keyword evidence="12 14" id="KW-0472">Membrane</keyword>
<organism evidence="17">
    <name type="scientific">Planktothricoides sp. SpSt-374</name>
    <dbReference type="NCBI Taxonomy" id="2282167"/>
    <lineage>
        <taxon>Bacteria</taxon>
        <taxon>Bacillati</taxon>
        <taxon>Cyanobacteriota</taxon>
        <taxon>Cyanophyceae</taxon>
        <taxon>Oscillatoriophycideae</taxon>
        <taxon>Oscillatoriales</taxon>
        <taxon>Oscillatoriaceae</taxon>
        <taxon>Planktothricoides</taxon>
    </lineage>
</organism>
<keyword evidence="8" id="KW-0378">Hydrolase</keyword>
<keyword evidence="9" id="KW-0133">Cell shape</keyword>
<comment type="caution">
    <text evidence="17">The sequence shown here is derived from an EMBL/GenBank/DDBJ whole genome shotgun (WGS) entry which is preliminary data.</text>
</comment>
<dbReference type="GO" id="GO:0008360">
    <property type="term" value="P:regulation of cell shape"/>
    <property type="evidence" value="ECO:0007669"/>
    <property type="project" value="UniProtKB-KW"/>
</dbReference>
<evidence type="ECO:0000256" key="6">
    <source>
        <dbReference type="ARBA" id="ARBA00022670"/>
    </source>
</evidence>
<evidence type="ECO:0000259" key="15">
    <source>
        <dbReference type="Pfam" id="PF00905"/>
    </source>
</evidence>
<keyword evidence="11 14" id="KW-1133">Transmembrane helix</keyword>
<evidence type="ECO:0000256" key="10">
    <source>
        <dbReference type="ARBA" id="ARBA00022984"/>
    </source>
</evidence>
<dbReference type="SUPFAM" id="SSF56601">
    <property type="entry name" value="beta-lactamase/transpeptidase-like"/>
    <property type="match status" value="1"/>
</dbReference>
<dbReference type="Gene3D" id="3.90.1310.10">
    <property type="entry name" value="Penicillin-binding protein 2a (Domain 2)"/>
    <property type="match status" value="1"/>
</dbReference>
<evidence type="ECO:0000256" key="11">
    <source>
        <dbReference type="ARBA" id="ARBA00022989"/>
    </source>
</evidence>
<evidence type="ECO:0000256" key="2">
    <source>
        <dbReference type="ARBA" id="ARBA00004236"/>
    </source>
</evidence>
<evidence type="ECO:0000256" key="1">
    <source>
        <dbReference type="ARBA" id="ARBA00004167"/>
    </source>
</evidence>
<evidence type="ECO:0000256" key="12">
    <source>
        <dbReference type="ARBA" id="ARBA00023136"/>
    </source>
</evidence>
<feature type="transmembrane region" description="Helical" evidence="14">
    <location>
        <begin position="30"/>
        <end position="49"/>
    </location>
</feature>
<keyword evidence="10" id="KW-0573">Peptidoglycan synthesis</keyword>
<evidence type="ECO:0000256" key="14">
    <source>
        <dbReference type="SAM" id="Phobius"/>
    </source>
</evidence>
<dbReference type="InterPro" id="IPR050515">
    <property type="entry name" value="Beta-lactam/transpept"/>
</dbReference>
<feature type="domain" description="Penicillin-binding protein transpeptidase" evidence="15">
    <location>
        <begin position="275"/>
        <end position="588"/>
    </location>
</feature>
<dbReference type="AlphaFoldDB" id="A0A7C3ZLF9"/>
<dbReference type="GO" id="GO:0005886">
    <property type="term" value="C:plasma membrane"/>
    <property type="evidence" value="ECO:0007669"/>
    <property type="project" value="UniProtKB-SubCell"/>
</dbReference>
<dbReference type="GO" id="GO:0006508">
    <property type="term" value="P:proteolysis"/>
    <property type="evidence" value="ECO:0007669"/>
    <property type="project" value="UniProtKB-KW"/>
</dbReference>
<dbReference type="GO" id="GO:0071972">
    <property type="term" value="F:peptidoglycan L,D-transpeptidase activity"/>
    <property type="evidence" value="ECO:0007669"/>
    <property type="project" value="TreeGrafter"/>
</dbReference>
<dbReference type="Gene3D" id="3.30.1390.30">
    <property type="entry name" value="Penicillin-binding protein 2a, domain 3"/>
    <property type="match status" value="1"/>
</dbReference>
<dbReference type="InterPro" id="IPR001460">
    <property type="entry name" value="PCN-bd_Tpept"/>
</dbReference>
<proteinExistence type="inferred from homology"/>
<comment type="subcellular location">
    <subcellularLocation>
        <location evidence="2">Cell membrane</location>
    </subcellularLocation>
    <subcellularLocation>
        <location evidence="1">Membrane</location>
        <topology evidence="1">Single-pass membrane protein</topology>
    </subcellularLocation>
</comment>
<dbReference type="InterPro" id="IPR036138">
    <property type="entry name" value="PBP_dimer_sf"/>
</dbReference>
<feature type="domain" description="Penicillin-binding protein dimerisation" evidence="16">
    <location>
        <begin position="73"/>
        <end position="242"/>
    </location>
</feature>
<dbReference type="EMBL" id="DSPX01000083">
    <property type="protein sequence ID" value="HGG00664.1"/>
    <property type="molecule type" value="Genomic_DNA"/>
</dbReference>
<dbReference type="Gene3D" id="3.40.710.10">
    <property type="entry name" value="DD-peptidase/beta-lactamase superfamily"/>
    <property type="match status" value="1"/>
</dbReference>
<dbReference type="PANTHER" id="PTHR30627:SF2">
    <property type="entry name" value="PEPTIDOGLYCAN D,D-TRANSPEPTIDASE MRDA"/>
    <property type="match status" value="1"/>
</dbReference>